<dbReference type="GO" id="GO:0019877">
    <property type="term" value="P:diaminopimelate biosynthetic process"/>
    <property type="evidence" value="ECO:0007669"/>
    <property type="project" value="UniProtKB-ARBA"/>
</dbReference>
<dbReference type="PIRSF" id="PIRSF005962">
    <property type="entry name" value="Pept_M20D_amidohydro"/>
    <property type="match status" value="1"/>
</dbReference>
<dbReference type="OrthoDB" id="9777385at2"/>
<comment type="caution">
    <text evidence="4">The sequence shown here is derived from an EMBL/GenBank/DDBJ whole genome shotgun (WGS) entry which is preliminary data.</text>
</comment>
<organism evidence="4 5">
    <name type="scientific">Compostimonas suwonensis</name>
    <dbReference type="NCBI Taxonomy" id="1048394"/>
    <lineage>
        <taxon>Bacteria</taxon>
        <taxon>Bacillati</taxon>
        <taxon>Actinomycetota</taxon>
        <taxon>Actinomycetes</taxon>
        <taxon>Micrococcales</taxon>
        <taxon>Microbacteriaceae</taxon>
        <taxon>Compostimonas</taxon>
    </lineage>
</organism>
<feature type="binding site" evidence="2">
    <location>
        <position position="173"/>
    </location>
    <ligand>
        <name>Mn(2+)</name>
        <dbReference type="ChEBI" id="CHEBI:29035"/>
        <label>1</label>
    </ligand>
</feature>
<feature type="binding site" evidence="2">
    <location>
        <position position="112"/>
    </location>
    <ligand>
        <name>Mn(2+)</name>
        <dbReference type="ChEBI" id="CHEBI:29035"/>
        <label>2</label>
    </ligand>
</feature>
<feature type="domain" description="Peptidase M20 dimerisation" evidence="3">
    <location>
        <begin position="196"/>
        <end position="289"/>
    </location>
</feature>
<comment type="cofactor">
    <cofactor evidence="2">
        <name>Mn(2+)</name>
        <dbReference type="ChEBI" id="CHEBI:29035"/>
    </cofactor>
    <text evidence="2">The Mn(2+) ion enhances activity.</text>
</comment>
<sequence>MSLPNRDPRATRLDDRLFRLLDEQLPAADLLRIELHRSPRLSGDEGATLELLIDHLPDGSTVRRAPGHVATARIGGSGPSVAIRAEMDGLPITEHTGVEWASTNGAMHACGHDVHMAAFIAVAHTIAAAADDAPRPLVGLFQPREETFPSGALDFLGGELLDVENVAAIIGAHVQPAMDSLSIASNSGTVNASSDEFVVTMIGDAAHGAYPHLSRDPVLAASNFVVSCQQIVARNLDPMHSAVLTVGEIRGGGAPNAIPRSTVVSGTVRAGSAEQRQFVHQRIREVADGIAAAHGCEAIVEIVVGDPPLINDARLAAISAQLLSHQGLDATAEFRSFGADDFAHYASAAPALMIFVGTVGRHGEGLHSNSYLPDRDAVRRVAYSMLAGYLAGSRIIEENLDAGGLTVLHPGEPGLTAHAGLDRSPRQ</sequence>
<reference evidence="4 5" key="1">
    <citation type="submission" date="2017-11" db="EMBL/GenBank/DDBJ databases">
        <title>Genomic Encyclopedia of Archaeal and Bacterial Type Strains, Phase II (KMG-II): From Individual Species to Whole Genera.</title>
        <authorList>
            <person name="Goeker M."/>
        </authorList>
    </citation>
    <scope>NUCLEOTIDE SEQUENCE [LARGE SCALE GENOMIC DNA]</scope>
    <source>
        <strain evidence="4 5">DSM 25625</strain>
    </source>
</reference>
<dbReference type="NCBIfam" id="TIGR01891">
    <property type="entry name" value="amidohydrolases"/>
    <property type="match status" value="1"/>
</dbReference>
<keyword evidence="2" id="KW-0464">Manganese</keyword>
<dbReference type="Pfam" id="PF07687">
    <property type="entry name" value="M20_dimer"/>
    <property type="match status" value="1"/>
</dbReference>
<dbReference type="EMBL" id="PGFB01000004">
    <property type="protein sequence ID" value="PJJ61698.1"/>
    <property type="molecule type" value="Genomic_DNA"/>
</dbReference>
<dbReference type="Pfam" id="PF01546">
    <property type="entry name" value="Peptidase_M20"/>
    <property type="match status" value="1"/>
</dbReference>
<evidence type="ECO:0000256" key="1">
    <source>
        <dbReference type="ARBA" id="ARBA00022801"/>
    </source>
</evidence>
<dbReference type="InterPro" id="IPR017439">
    <property type="entry name" value="Amidohydrolase"/>
</dbReference>
<dbReference type="Proteomes" id="UP000230161">
    <property type="component" value="Unassembled WGS sequence"/>
</dbReference>
<dbReference type="PANTHER" id="PTHR11014">
    <property type="entry name" value="PEPTIDASE M20 FAMILY MEMBER"/>
    <property type="match status" value="1"/>
</dbReference>
<dbReference type="GO" id="GO:0046872">
    <property type="term" value="F:metal ion binding"/>
    <property type="evidence" value="ECO:0007669"/>
    <property type="project" value="UniProtKB-KW"/>
</dbReference>
<proteinExistence type="predicted"/>
<dbReference type="FunFam" id="3.30.70.360:FF:000001">
    <property type="entry name" value="N-acetyldiaminopimelate deacetylase"/>
    <property type="match status" value="1"/>
</dbReference>
<feature type="binding site" evidence="2">
    <location>
        <position position="146"/>
    </location>
    <ligand>
        <name>Mn(2+)</name>
        <dbReference type="ChEBI" id="CHEBI:29035"/>
        <label>2</label>
    </ligand>
</feature>
<evidence type="ECO:0000259" key="3">
    <source>
        <dbReference type="Pfam" id="PF07687"/>
    </source>
</evidence>
<dbReference type="InterPro" id="IPR036264">
    <property type="entry name" value="Bact_exopeptidase_dim_dom"/>
</dbReference>
<evidence type="ECO:0000256" key="2">
    <source>
        <dbReference type="PIRSR" id="PIRSR005962-1"/>
    </source>
</evidence>
<name>A0A2M9BUR9_9MICO</name>
<dbReference type="GO" id="GO:0050118">
    <property type="term" value="F:N-acetyldiaminopimelate deacetylase activity"/>
    <property type="evidence" value="ECO:0007669"/>
    <property type="project" value="UniProtKB-ARBA"/>
</dbReference>
<keyword evidence="1 4" id="KW-0378">Hydrolase</keyword>
<dbReference type="SUPFAM" id="SSF53187">
    <property type="entry name" value="Zn-dependent exopeptidases"/>
    <property type="match status" value="1"/>
</dbReference>
<dbReference type="InterPro" id="IPR011650">
    <property type="entry name" value="Peptidase_M20_dimer"/>
</dbReference>
<gene>
    <name evidence="4" type="ORF">CLV54_2648</name>
</gene>
<dbReference type="AlphaFoldDB" id="A0A2M9BUR9"/>
<evidence type="ECO:0000313" key="5">
    <source>
        <dbReference type="Proteomes" id="UP000230161"/>
    </source>
</evidence>
<dbReference type="Gene3D" id="3.40.630.10">
    <property type="entry name" value="Zn peptidases"/>
    <property type="match status" value="1"/>
</dbReference>
<feature type="binding site" evidence="2">
    <location>
        <position position="367"/>
    </location>
    <ligand>
        <name>Mn(2+)</name>
        <dbReference type="ChEBI" id="CHEBI:29035"/>
        <label>2</label>
    </ligand>
</feature>
<protein>
    <submittedName>
        <fullName evidence="4">Amidohydrolase</fullName>
    </submittedName>
</protein>
<dbReference type="InterPro" id="IPR002933">
    <property type="entry name" value="Peptidase_M20"/>
</dbReference>
<dbReference type="Gene3D" id="3.30.70.360">
    <property type="match status" value="1"/>
</dbReference>
<keyword evidence="2" id="KW-0479">Metal-binding</keyword>
<accession>A0A2M9BUR9</accession>
<keyword evidence="5" id="KW-1185">Reference proteome</keyword>
<feature type="binding site" evidence="2">
    <location>
        <position position="110"/>
    </location>
    <ligand>
        <name>Mn(2+)</name>
        <dbReference type="ChEBI" id="CHEBI:29035"/>
        <label>2</label>
    </ligand>
</feature>
<dbReference type="PANTHER" id="PTHR11014:SF63">
    <property type="entry name" value="METALLOPEPTIDASE, PUTATIVE (AFU_ORTHOLOGUE AFUA_6G09600)-RELATED"/>
    <property type="match status" value="1"/>
</dbReference>
<evidence type="ECO:0000313" key="4">
    <source>
        <dbReference type="EMBL" id="PJJ61698.1"/>
    </source>
</evidence>
<dbReference type="SUPFAM" id="SSF55031">
    <property type="entry name" value="Bacterial exopeptidase dimerisation domain"/>
    <property type="match status" value="1"/>
</dbReference>
<dbReference type="RefSeq" id="WP_100345403.1">
    <property type="nucleotide sequence ID" value="NZ_PGFB01000004.1"/>
</dbReference>